<dbReference type="Proteomes" id="UP000632125">
    <property type="component" value="Unassembled WGS sequence"/>
</dbReference>
<dbReference type="EMBL" id="JACXIY010000038">
    <property type="protein sequence ID" value="MBD2871893.1"/>
    <property type="molecule type" value="Genomic_DNA"/>
</dbReference>
<gene>
    <name evidence="8" type="ORF">IDH41_25260</name>
</gene>
<evidence type="ECO:0000256" key="5">
    <source>
        <dbReference type="ARBA" id="ARBA00023136"/>
    </source>
</evidence>
<keyword evidence="5 6" id="KW-0472">Membrane</keyword>
<feature type="transmembrane region" description="Helical" evidence="6">
    <location>
        <begin position="177"/>
        <end position="197"/>
    </location>
</feature>
<feature type="transmembrane region" description="Helical" evidence="6">
    <location>
        <begin position="380"/>
        <end position="398"/>
    </location>
</feature>
<dbReference type="InterPro" id="IPR036259">
    <property type="entry name" value="MFS_trans_sf"/>
</dbReference>
<dbReference type="AlphaFoldDB" id="A0A927H8P0"/>
<keyword evidence="4 6" id="KW-1133">Transmembrane helix</keyword>
<keyword evidence="2" id="KW-0813">Transport</keyword>
<evidence type="ECO:0000313" key="8">
    <source>
        <dbReference type="EMBL" id="MBD2871893.1"/>
    </source>
</evidence>
<dbReference type="Gene3D" id="1.20.1250.20">
    <property type="entry name" value="MFS general substrate transporter like domains"/>
    <property type="match status" value="1"/>
</dbReference>
<dbReference type="PROSITE" id="PS50850">
    <property type="entry name" value="MFS"/>
    <property type="match status" value="1"/>
</dbReference>
<evidence type="ECO:0000256" key="3">
    <source>
        <dbReference type="ARBA" id="ARBA00022692"/>
    </source>
</evidence>
<dbReference type="SUPFAM" id="SSF103473">
    <property type="entry name" value="MFS general substrate transporter"/>
    <property type="match status" value="1"/>
</dbReference>
<keyword evidence="9" id="KW-1185">Reference proteome</keyword>
<comment type="caution">
    <text evidence="8">The sequence shown here is derived from an EMBL/GenBank/DDBJ whole genome shotgun (WGS) entry which is preliminary data.</text>
</comment>
<dbReference type="InterPro" id="IPR052714">
    <property type="entry name" value="MFS_Exporter"/>
</dbReference>
<dbReference type="GO" id="GO:0005886">
    <property type="term" value="C:plasma membrane"/>
    <property type="evidence" value="ECO:0007669"/>
    <property type="project" value="UniProtKB-SubCell"/>
</dbReference>
<dbReference type="Pfam" id="PF07690">
    <property type="entry name" value="MFS_1"/>
    <property type="match status" value="1"/>
</dbReference>
<accession>A0A927H8P0</accession>
<feature type="transmembrane region" description="Helical" evidence="6">
    <location>
        <begin position="59"/>
        <end position="79"/>
    </location>
</feature>
<dbReference type="NCBIfam" id="NF047574">
    <property type="entry name" value="opine_export_Sa"/>
    <property type="match status" value="1"/>
</dbReference>
<reference evidence="8" key="1">
    <citation type="submission" date="2020-09" db="EMBL/GenBank/DDBJ databases">
        <title>A novel bacterium of genus Paenibacillus, isolated from South China Sea.</title>
        <authorList>
            <person name="Huang H."/>
            <person name="Mo K."/>
            <person name="Hu Y."/>
        </authorList>
    </citation>
    <scope>NUCLEOTIDE SEQUENCE</scope>
    <source>
        <strain evidence="8">IB182493</strain>
    </source>
</reference>
<evidence type="ECO:0000256" key="4">
    <source>
        <dbReference type="ARBA" id="ARBA00022989"/>
    </source>
</evidence>
<dbReference type="PANTHER" id="PTHR23531">
    <property type="entry name" value="QUINOLENE RESISTANCE PROTEIN NORA"/>
    <property type="match status" value="1"/>
</dbReference>
<protein>
    <submittedName>
        <fullName evidence="8">MFS transporter</fullName>
    </submittedName>
</protein>
<feature type="transmembrane region" description="Helical" evidence="6">
    <location>
        <begin position="256"/>
        <end position="277"/>
    </location>
</feature>
<organism evidence="8 9">
    <name type="scientific">Paenibacillus arenilitoris</name>
    <dbReference type="NCBI Taxonomy" id="2772299"/>
    <lineage>
        <taxon>Bacteria</taxon>
        <taxon>Bacillati</taxon>
        <taxon>Bacillota</taxon>
        <taxon>Bacilli</taxon>
        <taxon>Bacillales</taxon>
        <taxon>Paenibacillaceae</taxon>
        <taxon>Paenibacillus</taxon>
    </lineage>
</organism>
<feature type="transmembrane region" description="Helical" evidence="6">
    <location>
        <begin position="349"/>
        <end position="368"/>
    </location>
</feature>
<sequence length="405" mass="44486">MSASTDSDKSEASAALAKNHPFGLRAIQIYSMAVLFYTTSHILLILLPLSSQKLGASPALIGFIMGAYMFTSMFLRPIAGKIVDKLGTKRIFIATLILNAVVLSLYSIQELWLFAGLRILQGVILSFFSMIAHLMIIEALPEDARGQGLSLFSLSSMLPYTYGPFLVLYFIDHVPTTFLFVALIPLGLITLLIGANVRMPERRNNDHSQAVTASNEKYSGWRDRKLLFPSFIMLLASAVIGTIAAFLPIYLEIRGLPYASLYFLTETAVLVFLRFFGRKFIPTEKRFPYKLVVLLICLMTAAVGLLRIADSLTVVMLAAVCNGIALSMLYPTLLTYVSFIVPERFKGQGIGLFIAAADFGTSVGIWALSLLANAFTYETMFSSCAGIGGAALLLLVCYRRWGARI</sequence>
<evidence type="ECO:0000256" key="1">
    <source>
        <dbReference type="ARBA" id="ARBA00004651"/>
    </source>
</evidence>
<evidence type="ECO:0000256" key="6">
    <source>
        <dbReference type="SAM" id="Phobius"/>
    </source>
</evidence>
<keyword evidence="3 6" id="KW-0812">Transmembrane</keyword>
<feature type="transmembrane region" description="Helical" evidence="6">
    <location>
        <begin position="91"/>
        <end position="109"/>
    </location>
</feature>
<feature type="transmembrane region" description="Helical" evidence="6">
    <location>
        <begin position="27"/>
        <end position="47"/>
    </location>
</feature>
<dbReference type="InterPro" id="IPR011701">
    <property type="entry name" value="MFS"/>
</dbReference>
<feature type="domain" description="Major facilitator superfamily (MFS) profile" evidence="7">
    <location>
        <begin position="25"/>
        <end position="400"/>
    </location>
</feature>
<evidence type="ECO:0000313" key="9">
    <source>
        <dbReference type="Proteomes" id="UP000632125"/>
    </source>
</evidence>
<feature type="transmembrane region" description="Helical" evidence="6">
    <location>
        <begin position="115"/>
        <end position="137"/>
    </location>
</feature>
<comment type="subcellular location">
    <subcellularLocation>
        <location evidence="1">Cell membrane</location>
        <topology evidence="1">Multi-pass membrane protein</topology>
    </subcellularLocation>
</comment>
<dbReference type="InterPro" id="IPR020846">
    <property type="entry name" value="MFS_dom"/>
</dbReference>
<feature type="transmembrane region" description="Helical" evidence="6">
    <location>
        <begin position="315"/>
        <end position="337"/>
    </location>
</feature>
<dbReference type="GO" id="GO:0022857">
    <property type="term" value="F:transmembrane transporter activity"/>
    <property type="evidence" value="ECO:0007669"/>
    <property type="project" value="InterPro"/>
</dbReference>
<feature type="transmembrane region" description="Helical" evidence="6">
    <location>
        <begin position="149"/>
        <end position="171"/>
    </location>
</feature>
<feature type="transmembrane region" description="Helical" evidence="6">
    <location>
        <begin position="226"/>
        <end position="250"/>
    </location>
</feature>
<feature type="transmembrane region" description="Helical" evidence="6">
    <location>
        <begin position="289"/>
        <end position="309"/>
    </location>
</feature>
<evidence type="ECO:0000256" key="2">
    <source>
        <dbReference type="ARBA" id="ARBA00022448"/>
    </source>
</evidence>
<name>A0A927H8P0_9BACL</name>
<dbReference type="PANTHER" id="PTHR23531:SF2">
    <property type="entry name" value="PERMEASE"/>
    <property type="match status" value="1"/>
</dbReference>
<dbReference type="RefSeq" id="WP_190866109.1">
    <property type="nucleotide sequence ID" value="NZ_JACXIY010000038.1"/>
</dbReference>
<evidence type="ECO:0000259" key="7">
    <source>
        <dbReference type="PROSITE" id="PS50850"/>
    </source>
</evidence>
<proteinExistence type="predicted"/>